<accession>A0A0D8XMV6</accession>
<dbReference type="Gene3D" id="2.60.120.10">
    <property type="entry name" value="Jelly Rolls"/>
    <property type="match status" value="1"/>
</dbReference>
<protein>
    <submittedName>
        <fullName evidence="11">Cyclic nucleotide-binding domain protein</fullName>
    </submittedName>
</protein>
<dbReference type="Gene3D" id="1.10.287.630">
    <property type="entry name" value="Helix hairpin bin"/>
    <property type="match status" value="1"/>
</dbReference>
<dbReference type="Proteomes" id="UP000053766">
    <property type="component" value="Unassembled WGS sequence"/>
</dbReference>
<evidence type="ECO:0000313" key="12">
    <source>
        <dbReference type="Proteomes" id="UP000053766"/>
    </source>
</evidence>
<sequence>MRDLLEFYIDRRSFRPKGAPEYSLYPQIVKRWMKYEITKQKAELNTVDDENVMRVFEPRTQTVCVEVKEPLIRRFLSPSWNDTSLAFYLWTLLVCIGCLYNLVTIVIMVFEEARRNYYRLWICFNLAFDGVFLIDLLLQTRREATYNQWIFSYDKIPDPILIMCGVDNWTTENDCSTDIVPPLRIFEDHSNMTEEISKAMLYWENRKVDQFLQQKAKDYFIYSWSHGGGQVDEEEIAEFLPPRLYGQLAVHIHMETLRRVKLFEECEPNLLYELILKLELRVYSPMDDICRKGDVGTEMYIVKEGAVEVVSDDGSKVFVRLGEGTVFGELSILNIPGNKNGNRRTANVRSVGYSDLYVLSKTDLWEALREYPEAKSSLMEKAFSILGKSILAKDNMLEESENEMHVDEDLSVAEKLEAVSQSTCELAIQLNEAECRFQVFAERAKQLLFALEKEVDSELDQMHMMK</sequence>
<keyword evidence="12" id="KW-1185">Reference proteome</keyword>
<evidence type="ECO:0000256" key="2">
    <source>
        <dbReference type="ARBA" id="ARBA00022448"/>
    </source>
</evidence>
<dbReference type="GO" id="GO:0005223">
    <property type="term" value="F:intracellularly cGMP-activated cation channel activity"/>
    <property type="evidence" value="ECO:0007669"/>
    <property type="project" value="TreeGrafter"/>
</dbReference>
<evidence type="ECO:0000313" key="11">
    <source>
        <dbReference type="EMBL" id="KJH45139.1"/>
    </source>
</evidence>
<dbReference type="GO" id="GO:0005886">
    <property type="term" value="C:plasma membrane"/>
    <property type="evidence" value="ECO:0007669"/>
    <property type="project" value="TreeGrafter"/>
</dbReference>
<keyword evidence="4 9" id="KW-1133">Transmembrane helix</keyword>
<dbReference type="AlphaFoldDB" id="A0A0D8XMV6"/>
<evidence type="ECO:0000256" key="9">
    <source>
        <dbReference type="SAM" id="Phobius"/>
    </source>
</evidence>
<keyword evidence="2" id="KW-0813">Transport</keyword>
<dbReference type="InterPro" id="IPR014710">
    <property type="entry name" value="RmlC-like_jellyroll"/>
</dbReference>
<dbReference type="Pfam" id="PF00027">
    <property type="entry name" value="cNMP_binding"/>
    <property type="match status" value="1"/>
</dbReference>
<dbReference type="GO" id="GO:0044877">
    <property type="term" value="F:protein-containing complex binding"/>
    <property type="evidence" value="ECO:0007669"/>
    <property type="project" value="TreeGrafter"/>
</dbReference>
<dbReference type="SUPFAM" id="SSF51206">
    <property type="entry name" value="cAMP-binding domain-like"/>
    <property type="match status" value="1"/>
</dbReference>
<evidence type="ECO:0000259" key="10">
    <source>
        <dbReference type="PROSITE" id="PS50042"/>
    </source>
</evidence>
<dbReference type="PROSITE" id="PS50042">
    <property type="entry name" value="CNMP_BINDING_3"/>
    <property type="match status" value="1"/>
</dbReference>
<reference evidence="11 12" key="1">
    <citation type="submission" date="2013-11" db="EMBL/GenBank/DDBJ databases">
        <title>Draft genome of the bovine lungworm Dictyocaulus viviparus.</title>
        <authorList>
            <person name="Mitreva M."/>
        </authorList>
    </citation>
    <scope>NUCLEOTIDE SEQUENCE [LARGE SCALE GENOMIC DNA]</scope>
    <source>
        <strain evidence="11 12">HannoverDv2000</strain>
    </source>
</reference>
<dbReference type="SUPFAM" id="SSF81324">
    <property type="entry name" value="Voltage-gated potassium channels"/>
    <property type="match status" value="1"/>
</dbReference>
<dbReference type="STRING" id="29172.A0A0D8XMV6"/>
<keyword evidence="5" id="KW-0406">Ion transport</keyword>
<feature type="transmembrane region" description="Helical" evidence="9">
    <location>
        <begin position="117"/>
        <end position="138"/>
    </location>
</feature>
<evidence type="ECO:0000256" key="5">
    <source>
        <dbReference type="ARBA" id="ARBA00023065"/>
    </source>
</evidence>
<evidence type="ECO:0000256" key="8">
    <source>
        <dbReference type="ARBA" id="ARBA00023303"/>
    </source>
</evidence>
<dbReference type="InterPro" id="IPR000595">
    <property type="entry name" value="cNMP-bd_dom"/>
</dbReference>
<evidence type="ECO:0000256" key="1">
    <source>
        <dbReference type="ARBA" id="ARBA00004141"/>
    </source>
</evidence>
<dbReference type="CDD" id="cd00038">
    <property type="entry name" value="CAP_ED"/>
    <property type="match status" value="1"/>
</dbReference>
<evidence type="ECO:0000256" key="7">
    <source>
        <dbReference type="ARBA" id="ARBA00023286"/>
    </source>
</evidence>
<keyword evidence="6 9" id="KW-0472">Membrane</keyword>
<dbReference type="InterPro" id="IPR050866">
    <property type="entry name" value="CNG_cation_channel"/>
</dbReference>
<dbReference type="PANTHER" id="PTHR45638">
    <property type="entry name" value="CYCLIC NUCLEOTIDE-GATED CATION CHANNEL SUBUNIT A"/>
    <property type="match status" value="1"/>
</dbReference>
<dbReference type="GO" id="GO:0030553">
    <property type="term" value="F:cGMP binding"/>
    <property type="evidence" value="ECO:0007669"/>
    <property type="project" value="TreeGrafter"/>
</dbReference>
<dbReference type="GO" id="GO:0017071">
    <property type="term" value="C:intracellular cyclic nucleotide activated cation channel complex"/>
    <property type="evidence" value="ECO:0007669"/>
    <property type="project" value="TreeGrafter"/>
</dbReference>
<reference evidence="12" key="2">
    <citation type="journal article" date="2016" name="Sci. Rep.">
        <title>Dictyocaulus viviparus genome, variome and transcriptome elucidate lungworm biology and support future intervention.</title>
        <authorList>
            <person name="McNulty S.N."/>
            <person name="Strube C."/>
            <person name="Rosa B.A."/>
            <person name="Martin J.C."/>
            <person name="Tyagi R."/>
            <person name="Choi Y.J."/>
            <person name="Wang Q."/>
            <person name="Hallsworth Pepin K."/>
            <person name="Zhang X."/>
            <person name="Ozersky P."/>
            <person name="Wilson R.K."/>
            <person name="Sternberg P.W."/>
            <person name="Gasser R.B."/>
            <person name="Mitreva M."/>
        </authorList>
    </citation>
    <scope>NUCLEOTIDE SEQUENCE [LARGE SCALE GENOMIC DNA]</scope>
    <source>
        <strain evidence="12">HannoverDv2000</strain>
    </source>
</reference>
<feature type="transmembrane region" description="Helical" evidence="9">
    <location>
        <begin position="87"/>
        <end position="110"/>
    </location>
</feature>
<dbReference type="PROSITE" id="PS00888">
    <property type="entry name" value="CNMP_BINDING_1"/>
    <property type="match status" value="1"/>
</dbReference>
<keyword evidence="3 9" id="KW-0812">Transmembrane</keyword>
<organism evidence="11 12">
    <name type="scientific">Dictyocaulus viviparus</name>
    <name type="common">Bovine lungworm</name>
    <dbReference type="NCBI Taxonomy" id="29172"/>
    <lineage>
        <taxon>Eukaryota</taxon>
        <taxon>Metazoa</taxon>
        <taxon>Ecdysozoa</taxon>
        <taxon>Nematoda</taxon>
        <taxon>Chromadorea</taxon>
        <taxon>Rhabditida</taxon>
        <taxon>Rhabditina</taxon>
        <taxon>Rhabditomorpha</taxon>
        <taxon>Strongyloidea</taxon>
        <taxon>Metastrongylidae</taxon>
        <taxon>Dictyocaulus</taxon>
    </lineage>
</organism>
<feature type="domain" description="Cyclic nucleotide-binding" evidence="10">
    <location>
        <begin position="262"/>
        <end position="385"/>
    </location>
</feature>
<dbReference type="OrthoDB" id="421226at2759"/>
<dbReference type="SMART" id="SM00100">
    <property type="entry name" value="cNMP"/>
    <property type="match status" value="1"/>
</dbReference>
<proteinExistence type="predicted"/>
<dbReference type="GO" id="GO:0005222">
    <property type="term" value="F:intracellularly cAMP-activated cation channel activity"/>
    <property type="evidence" value="ECO:0007669"/>
    <property type="project" value="TreeGrafter"/>
</dbReference>
<keyword evidence="7" id="KW-1071">Ligand-gated ion channel</keyword>
<dbReference type="InterPro" id="IPR018488">
    <property type="entry name" value="cNMP-bd_CS"/>
</dbReference>
<name>A0A0D8XMV6_DICVI</name>
<dbReference type="FunFam" id="2.60.120.10:FF:000002">
    <property type="entry name" value="Cyclic nucleotide gated channel alpha 1a"/>
    <property type="match status" value="1"/>
</dbReference>
<dbReference type="PROSITE" id="PS00889">
    <property type="entry name" value="CNMP_BINDING_2"/>
    <property type="match status" value="1"/>
</dbReference>
<evidence type="ECO:0000256" key="4">
    <source>
        <dbReference type="ARBA" id="ARBA00022989"/>
    </source>
</evidence>
<evidence type="ECO:0000256" key="3">
    <source>
        <dbReference type="ARBA" id="ARBA00022692"/>
    </source>
</evidence>
<evidence type="ECO:0000256" key="6">
    <source>
        <dbReference type="ARBA" id="ARBA00023136"/>
    </source>
</evidence>
<dbReference type="EMBL" id="KN716425">
    <property type="protein sequence ID" value="KJH45139.1"/>
    <property type="molecule type" value="Genomic_DNA"/>
</dbReference>
<comment type="subcellular location">
    <subcellularLocation>
        <location evidence="1">Membrane</location>
        <topology evidence="1">Multi-pass membrane protein</topology>
    </subcellularLocation>
</comment>
<gene>
    <name evidence="11" type="ORF">DICVIV_08834</name>
</gene>
<dbReference type="InterPro" id="IPR018490">
    <property type="entry name" value="cNMP-bd_dom_sf"/>
</dbReference>
<keyword evidence="8" id="KW-0407">Ion channel</keyword>
<dbReference type="PANTHER" id="PTHR45638:SF5">
    <property type="entry name" value="CYCLIC NUCLEOTIDE-BINDING DOMAIN-CONTAINING PROTEIN"/>
    <property type="match status" value="1"/>
</dbReference>